<gene>
    <name evidence="1" type="ORF">GCM10009092_24930</name>
</gene>
<keyword evidence="2" id="KW-1185">Reference proteome</keyword>
<sequence>MQKAKVRRDFGLTWKSRLGEARLRAAAPGPRLTDQQIASLQNAMSRLDVSSPHNKALLWSGKDVPTSVPINETDPNGPMWWDKLSCLEVDVFRGLGLAFSLEDTQGGRFLHDLQLNYPQNDPLSAVARGLWDALSCRFAAAVTGCIEVIAEGAFDDGVFRTVELEAVLSNHKITTINGLARRYFPSSCDDAYFLLRRWDVERSRRYYEFIIACADATSYERAMALDDLREIQLWYEQDFFSHLGPNRELPGLPDGVAEASDQAQVAGTWKYSAAWREFVQQTEAECR</sequence>
<evidence type="ECO:0000313" key="1">
    <source>
        <dbReference type="EMBL" id="GAA0359735.1"/>
    </source>
</evidence>
<dbReference type="SUPFAM" id="SSF52309">
    <property type="entry name" value="N-(deoxy)ribosyltransferase-like"/>
    <property type="match status" value="1"/>
</dbReference>
<proteinExistence type="predicted"/>
<dbReference type="EMBL" id="BAAAEI010000014">
    <property type="protein sequence ID" value="GAA0359735.1"/>
    <property type="molecule type" value="Genomic_DNA"/>
</dbReference>
<evidence type="ECO:0000313" key="2">
    <source>
        <dbReference type="Proteomes" id="UP001501757"/>
    </source>
</evidence>
<reference evidence="1 2" key="1">
    <citation type="journal article" date="2019" name="Int. J. Syst. Evol. Microbiol.">
        <title>The Global Catalogue of Microorganisms (GCM) 10K type strain sequencing project: providing services to taxonomists for standard genome sequencing and annotation.</title>
        <authorList>
            <consortium name="The Broad Institute Genomics Platform"/>
            <consortium name="The Broad Institute Genome Sequencing Center for Infectious Disease"/>
            <person name="Wu L."/>
            <person name="Ma J."/>
        </authorList>
    </citation>
    <scope>NUCLEOTIDE SEQUENCE [LARGE SCALE GENOMIC DNA]</scope>
    <source>
        <strain evidence="1 2">JCM 13378</strain>
    </source>
</reference>
<name>A0ABN0XAZ4_9ALTE</name>
<dbReference type="Proteomes" id="UP001501757">
    <property type="component" value="Unassembled WGS sequence"/>
</dbReference>
<comment type="caution">
    <text evidence="1">The sequence shown here is derived from an EMBL/GenBank/DDBJ whole genome shotgun (WGS) entry which is preliminary data.</text>
</comment>
<protein>
    <submittedName>
        <fullName evidence="1">Uncharacterized protein</fullName>
    </submittedName>
</protein>
<organism evidence="1 2">
    <name type="scientific">Bowmanella denitrificans</name>
    <dbReference type="NCBI Taxonomy" id="366582"/>
    <lineage>
        <taxon>Bacteria</taxon>
        <taxon>Pseudomonadati</taxon>
        <taxon>Pseudomonadota</taxon>
        <taxon>Gammaproteobacteria</taxon>
        <taxon>Alteromonadales</taxon>
        <taxon>Alteromonadaceae</taxon>
        <taxon>Bowmanella</taxon>
    </lineage>
</organism>
<dbReference type="RefSeq" id="WP_343845273.1">
    <property type="nucleotide sequence ID" value="NZ_BAAAEI010000014.1"/>
</dbReference>
<accession>A0ABN0XAZ4</accession>